<keyword evidence="2" id="KW-1185">Reference proteome</keyword>
<dbReference type="OrthoDB" id="807751at2759"/>
<proteinExistence type="predicted"/>
<name>A0A7I8KEF6_SPIIN</name>
<organism evidence="1 2">
    <name type="scientific">Spirodela intermedia</name>
    <name type="common">Intermediate duckweed</name>
    <dbReference type="NCBI Taxonomy" id="51605"/>
    <lineage>
        <taxon>Eukaryota</taxon>
        <taxon>Viridiplantae</taxon>
        <taxon>Streptophyta</taxon>
        <taxon>Embryophyta</taxon>
        <taxon>Tracheophyta</taxon>
        <taxon>Spermatophyta</taxon>
        <taxon>Magnoliopsida</taxon>
        <taxon>Liliopsida</taxon>
        <taxon>Araceae</taxon>
        <taxon>Lemnoideae</taxon>
        <taxon>Spirodela</taxon>
    </lineage>
</organism>
<reference evidence="1" key="1">
    <citation type="submission" date="2020-02" db="EMBL/GenBank/DDBJ databases">
        <authorList>
            <person name="Scholz U."/>
            <person name="Mascher M."/>
            <person name="Fiebig A."/>
        </authorList>
    </citation>
    <scope>NUCLEOTIDE SEQUENCE</scope>
</reference>
<dbReference type="Proteomes" id="UP000663760">
    <property type="component" value="Chromosome 5"/>
</dbReference>
<sequence length="120" mass="12949">MVHTFTSTSVPAGTWYPATVVSSRLYRGTSMGATGWSRIVSLTTVSIKGRFGMSFSSTHRSLPTTRSSSSHAFSKISGLRRISAIAHSTVTAELSVPPAIMSCRPKIKFCSIERLFSCLS</sequence>
<dbReference type="EMBL" id="LR746268">
    <property type="protein sequence ID" value="CAA7395626.1"/>
    <property type="molecule type" value="Genomic_DNA"/>
</dbReference>
<evidence type="ECO:0000313" key="1">
    <source>
        <dbReference type="EMBL" id="CAA7395626.1"/>
    </source>
</evidence>
<dbReference type="AlphaFoldDB" id="A0A7I8KEF6"/>
<accession>A0A7I8KEF6</accession>
<evidence type="ECO:0000313" key="2">
    <source>
        <dbReference type="Proteomes" id="UP000663760"/>
    </source>
</evidence>
<protein>
    <submittedName>
        <fullName evidence="1">Uncharacterized protein</fullName>
    </submittedName>
</protein>
<gene>
    <name evidence="1" type="ORF">SI8410_05006289</name>
</gene>